<proteinExistence type="predicted"/>
<feature type="transmembrane region" description="Helical" evidence="2">
    <location>
        <begin position="290"/>
        <end position="308"/>
    </location>
</feature>
<dbReference type="AlphaFoldDB" id="I0LDN6"/>
<feature type="compositionally biased region" description="Polar residues" evidence="1">
    <location>
        <begin position="355"/>
        <end position="364"/>
    </location>
</feature>
<feature type="transmembrane region" description="Helical" evidence="2">
    <location>
        <begin position="74"/>
        <end position="95"/>
    </location>
</feature>
<dbReference type="STRING" id="1150864.MILUP08_46718"/>
<dbReference type="Proteomes" id="UP000003448">
    <property type="component" value="Unassembled WGS sequence"/>
</dbReference>
<feature type="compositionally biased region" description="Pro residues" evidence="1">
    <location>
        <begin position="373"/>
        <end position="384"/>
    </location>
</feature>
<sequence>MGYEDTGRDPSVEPSSGVPAAVLENVFDDPTHGEPGRDRVGVHVYWEFLLLVGLVALGWLLWRADPDALRGVGLRTLLVGAVGLGLLALAAGLSLRTAVPNLAVGPVAVAAALHYAEQGDRGLATSVGSAVVVAAVGGLVLALAVVALQVPAWAASLAGAAGVVVYIERRSTSILVQGDYDPRRTAGYLFAGFAAVAVLGGLFGTIRSVRRLVGRYRPVADPARRRGTLAAVVAAVALVGSTVLAALAGVLLAANGPGAVTPTSGLDWTVLAIGVSLLGGTSAYGRRGGVFGTVLAVGLVTVFQEYAPERDLTVSSWTVGGVALGVGLLVTRLVERFGRPRPGSVEKVEPVGDGTISTGWNVPRSQPADNWPPTLPTPPAPEPADPWRDPRWETGPRRWDADDR</sequence>
<gene>
    <name evidence="3" type="ORF">MILUP08_46718</name>
</gene>
<feature type="transmembrane region" description="Helical" evidence="2">
    <location>
        <begin position="44"/>
        <end position="62"/>
    </location>
</feature>
<keyword evidence="2" id="KW-0472">Membrane</keyword>
<evidence type="ECO:0000313" key="4">
    <source>
        <dbReference type="Proteomes" id="UP000003448"/>
    </source>
</evidence>
<feature type="transmembrane region" description="Helical" evidence="2">
    <location>
        <begin position="187"/>
        <end position="206"/>
    </location>
</feature>
<keyword evidence="2" id="KW-0812">Transmembrane</keyword>
<feature type="transmembrane region" description="Helical" evidence="2">
    <location>
        <begin position="150"/>
        <end position="167"/>
    </location>
</feature>
<feature type="compositionally biased region" description="Basic and acidic residues" evidence="1">
    <location>
        <begin position="385"/>
        <end position="404"/>
    </location>
</feature>
<keyword evidence="4" id="KW-1185">Reference proteome</keyword>
<feature type="region of interest" description="Disordered" evidence="1">
    <location>
        <begin position="341"/>
        <end position="404"/>
    </location>
</feature>
<keyword evidence="2" id="KW-1133">Transmembrane helix</keyword>
<name>I0LDN6_9ACTN</name>
<dbReference type="EMBL" id="CAIE01000046">
    <property type="protein sequence ID" value="CCH21933.1"/>
    <property type="molecule type" value="Genomic_DNA"/>
</dbReference>
<feature type="compositionally biased region" description="Basic and acidic residues" evidence="1">
    <location>
        <begin position="341"/>
        <end position="350"/>
    </location>
</feature>
<evidence type="ECO:0000256" key="2">
    <source>
        <dbReference type="SAM" id="Phobius"/>
    </source>
</evidence>
<feature type="transmembrane region" description="Helical" evidence="2">
    <location>
        <begin position="123"/>
        <end position="143"/>
    </location>
</feature>
<comment type="caution">
    <text evidence="3">The sequence shown here is derived from an EMBL/GenBank/DDBJ whole genome shotgun (WGS) entry which is preliminary data.</text>
</comment>
<organism evidence="3 4">
    <name type="scientific">Micromonospora lupini str. Lupac 08</name>
    <dbReference type="NCBI Taxonomy" id="1150864"/>
    <lineage>
        <taxon>Bacteria</taxon>
        <taxon>Bacillati</taxon>
        <taxon>Actinomycetota</taxon>
        <taxon>Actinomycetes</taxon>
        <taxon>Micromonosporales</taxon>
        <taxon>Micromonosporaceae</taxon>
        <taxon>Micromonospora</taxon>
    </lineage>
</organism>
<accession>I0LDN6</accession>
<evidence type="ECO:0000313" key="3">
    <source>
        <dbReference type="EMBL" id="CCH21933.1"/>
    </source>
</evidence>
<dbReference type="OrthoDB" id="3405932at2"/>
<feature type="transmembrane region" description="Helical" evidence="2">
    <location>
        <begin position="265"/>
        <end position="283"/>
    </location>
</feature>
<dbReference type="eggNOG" id="COG1172">
    <property type="taxonomic scope" value="Bacteria"/>
</dbReference>
<evidence type="ECO:0000256" key="1">
    <source>
        <dbReference type="SAM" id="MobiDB-lite"/>
    </source>
</evidence>
<feature type="transmembrane region" description="Helical" evidence="2">
    <location>
        <begin position="227"/>
        <end position="253"/>
    </location>
</feature>
<dbReference type="RefSeq" id="WP_007466090.1">
    <property type="nucleotide sequence ID" value="NZ_HF570108.1"/>
</dbReference>
<feature type="transmembrane region" description="Helical" evidence="2">
    <location>
        <begin position="314"/>
        <end position="334"/>
    </location>
</feature>
<reference evidence="4" key="1">
    <citation type="journal article" date="2012" name="J. Bacteriol.">
        <title>Genome Sequence of Micromonospora lupini Lupac 08, Isolated from Root Nodules of Lupinus angustifolius.</title>
        <authorList>
            <person name="Alonso-Vega P."/>
            <person name="Normand P."/>
            <person name="Bacigalupe R."/>
            <person name="Pujic P."/>
            <person name="Lajus A."/>
            <person name="Vallenet D."/>
            <person name="Carro L."/>
            <person name="Coll P."/>
            <person name="Trujillo M.E."/>
        </authorList>
    </citation>
    <scope>NUCLEOTIDE SEQUENCE [LARGE SCALE GENOMIC DNA]</scope>
    <source>
        <strain evidence="4">Lupac 08</strain>
    </source>
</reference>
<protein>
    <submittedName>
        <fullName evidence="3">Putative inner-membrane translocator</fullName>
    </submittedName>
</protein>